<protein>
    <submittedName>
        <fullName evidence="3">Uncharacterized protein</fullName>
    </submittedName>
</protein>
<dbReference type="RefSeq" id="WP_058117554.1">
    <property type="nucleotide sequence ID" value="NZ_CP011307.1"/>
</dbReference>
<keyword evidence="2" id="KW-0732">Signal</keyword>
<organism evidence="3 4">
    <name type="scientific">Intestinimonas butyriciproducens</name>
    <dbReference type="NCBI Taxonomy" id="1297617"/>
    <lineage>
        <taxon>Bacteria</taxon>
        <taxon>Bacillati</taxon>
        <taxon>Bacillota</taxon>
        <taxon>Clostridia</taxon>
        <taxon>Eubacteriales</taxon>
        <taxon>Intestinimonas</taxon>
    </lineage>
</organism>
<reference evidence="3 4" key="1">
    <citation type="journal article" date="2015" name="Nat. Commun.">
        <title>Production of butyrate from lysine and the Amadori product fructoselysine by a human gut commensal.</title>
        <authorList>
            <person name="Bui T.P."/>
            <person name="Ritari J."/>
            <person name="Boeren S."/>
            <person name="de Waard P."/>
            <person name="Plugge C.M."/>
            <person name="de Vos W.M."/>
        </authorList>
    </citation>
    <scope>NUCLEOTIDE SEQUENCE [LARGE SCALE GENOMIC DNA]</scope>
    <source>
        <strain evidence="3 4">AF211</strain>
    </source>
</reference>
<dbReference type="eggNOG" id="ENOG5030I6K">
    <property type="taxonomic scope" value="Bacteria"/>
</dbReference>
<feature type="compositionally biased region" description="Pro residues" evidence="1">
    <location>
        <begin position="76"/>
        <end position="87"/>
    </location>
</feature>
<dbReference type="STRING" id="1297617.IB211_01379c"/>
<dbReference type="KEGG" id="ibu:IB211_01379c"/>
<sequence>MRKLFLLCAACLLVLAGCTNDPEHGSSTPAPDAGTVTPVDTPTAAPSAPTTALPVESTPLVSPTAAPATDTAVLPEPSPDVSQPPLPEETFDPDALTLDDFPTQLITSGTAVLEGTEPLYLIAQIPDHDTWLYGLSGGYGLILRVGTQWKNLDLGYLTPRAVLPAMAYGDFDGDLELELALLVYTDSGTGVSIWDLHIIEFESEMLWTDCWFAPPDYQAILSQIVTYTHDPSVGGVTIAAGESRRFQPDPALQQDGLTPGAFQTGQCGDGIVSFSVSGDAIRADFGVSLFYENIVPSVEAGSVQADVIFTGSAFGLANFMVVADAPA</sequence>
<evidence type="ECO:0000313" key="3">
    <source>
        <dbReference type="EMBL" id="ALP93772.1"/>
    </source>
</evidence>
<evidence type="ECO:0000313" key="4">
    <source>
        <dbReference type="Proteomes" id="UP000064844"/>
    </source>
</evidence>
<feature type="chain" id="PRO_5039330452" evidence="2">
    <location>
        <begin position="17"/>
        <end position="327"/>
    </location>
</feature>
<dbReference type="AlphaFoldDB" id="A0A0S2W350"/>
<keyword evidence="4" id="KW-1185">Reference proteome</keyword>
<dbReference type="Proteomes" id="UP000064844">
    <property type="component" value="Chromosome"/>
</dbReference>
<dbReference type="EMBL" id="CP011307">
    <property type="protein sequence ID" value="ALP93772.1"/>
    <property type="molecule type" value="Genomic_DNA"/>
</dbReference>
<dbReference type="PROSITE" id="PS51257">
    <property type="entry name" value="PROKAR_LIPOPROTEIN"/>
    <property type="match status" value="1"/>
</dbReference>
<reference evidence="4" key="2">
    <citation type="submission" date="2015-04" db="EMBL/GenBank/DDBJ databases">
        <title>A butyrogenic pathway from the amino acid lysine in a human gut commensal.</title>
        <authorList>
            <person name="de Vos W.M."/>
            <person name="Bui N.T.P."/>
            <person name="Plugge C.M."/>
            <person name="Ritari J."/>
        </authorList>
    </citation>
    <scope>NUCLEOTIDE SEQUENCE [LARGE SCALE GENOMIC DNA]</scope>
    <source>
        <strain evidence="4">AF211</strain>
    </source>
</reference>
<proteinExistence type="predicted"/>
<feature type="compositionally biased region" description="Low complexity" evidence="1">
    <location>
        <begin position="31"/>
        <end position="55"/>
    </location>
</feature>
<gene>
    <name evidence="3" type="ORF">IB211_01379c</name>
</gene>
<feature type="signal peptide" evidence="2">
    <location>
        <begin position="1"/>
        <end position="16"/>
    </location>
</feature>
<name>A0A0S2W350_9FIRM</name>
<feature type="region of interest" description="Disordered" evidence="1">
    <location>
        <begin position="22"/>
        <end position="90"/>
    </location>
</feature>
<evidence type="ECO:0000256" key="1">
    <source>
        <dbReference type="SAM" id="MobiDB-lite"/>
    </source>
</evidence>
<accession>A0A0S2W350</accession>
<evidence type="ECO:0000256" key="2">
    <source>
        <dbReference type="SAM" id="SignalP"/>
    </source>
</evidence>